<dbReference type="SUPFAM" id="SSF53474">
    <property type="entry name" value="alpha/beta-Hydrolases"/>
    <property type="match status" value="1"/>
</dbReference>
<dbReference type="Gene3D" id="3.40.50.1820">
    <property type="entry name" value="alpha/beta hydrolase"/>
    <property type="match status" value="1"/>
</dbReference>
<organism evidence="1 2">
    <name type="scientific">Herbaspirillum hiltneri N3</name>
    <dbReference type="NCBI Taxonomy" id="1262470"/>
    <lineage>
        <taxon>Bacteria</taxon>
        <taxon>Pseudomonadati</taxon>
        <taxon>Pseudomonadota</taxon>
        <taxon>Betaproteobacteria</taxon>
        <taxon>Burkholderiales</taxon>
        <taxon>Oxalobacteraceae</taxon>
        <taxon>Herbaspirillum</taxon>
    </lineage>
</organism>
<dbReference type="InterPro" id="IPR029058">
    <property type="entry name" value="AB_hydrolase_fold"/>
</dbReference>
<proteinExistence type="predicted"/>
<protein>
    <recommendedName>
        <fullName evidence="3">Alpha/beta hydrolase family protein</fullName>
    </recommendedName>
</protein>
<evidence type="ECO:0000313" key="2">
    <source>
        <dbReference type="Proteomes" id="UP000063429"/>
    </source>
</evidence>
<dbReference type="Proteomes" id="UP000063429">
    <property type="component" value="Chromosome"/>
</dbReference>
<dbReference type="EMBL" id="CP011409">
    <property type="protein sequence ID" value="AKZ63461.1"/>
    <property type="molecule type" value="Genomic_DNA"/>
</dbReference>
<evidence type="ECO:0000313" key="1">
    <source>
        <dbReference type="EMBL" id="AKZ63461.1"/>
    </source>
</evidence>
<gene>
    <name evidence="1" type="ORF">F506_12975</name>
</gene>
<sequence length="97" mass="10757">MLSKPEPIPEQRIKFPGGRSLDTNAEVLLTQPLMVVIGDKPGGFGAYRDGWEIYSRAATANKHIVVAEGWSHYDLYDKPEPVAVAMAKVVPFFKDNL</sequence>
<accession>A0ABN4HXB7</accession>
<keyword evidence="2" id="KW-1185">Reference proteome</keyword>
<name>A0ABN4HXB7_9BURK</name>
<reference evidence="2" key="1">
    <citation type="journal article" date="2015" name="Genome Announc.">
        <title>Complete Genome Sequence of Herbaspirillum hiltneri N3 (DSM 17495), Isolated from Surface-Sterilized Wheat Roots.</title>
        <authorList>
            <person name="Guizelini D."/>
            <person name="Saizaki P.M."/>
            <person name="Coimbra N.A."/>
            <person name="Weiss V.A."/>
            <person name="Faoro H."/>
            <person name="Sfeir M.Z."/>
            <person name="Baura V.A."/>
            <person name="Monteiro R.A."/>
            <person name="Chubatsu L.S."/>
            <person name="Souza E.M."/>
            <person name="Cruz L.M."/>
            <person name="Pedrosa F.O."/>
            <person name="Raittz R.T."/>
            <person name="Marchaukoski J.N."/>
            <person name="Steffens M.B."/>
        </authorList>
    </citation>
    <scope>NUCLEOTIDE SEQUENCE [LARGE SCALE GENOMIC DNA]</scope>
    <source>
        <strain evidence="2">N3</strain>
    </source>
</reference>
<evidence type="ECO:0008006" key="3">
    <source>
        <dbReference type="Google" id="ProtNLM"/>
    </source>
</evidence>